<evidence type="ECO:0000313" key="4">
    <source>
        <dbReference type="Proteomes" id="UP000218811"/>
    </source>
</evidence>
<accession>A0A2H3K1R6</accession>
<dbReference type="OMA" id="ISCWAIM"/>
<gene>
    <name evidence="3" type="ORF">WOLCODRAFT_121305</name>
</gene>
<name>A0A2H3K1R6_WOLCO</name>
<dbReference type="STRING" id="742152.A0A2H3K1R6"/>
<keyword evidence="2" id="KW-1133">Transmembrane helix</keyword>
<evidence type="ECO:0000256" key="1">
    <source>
        <dbReference type="SAM" id="MobiDB-lite"/>
    </source>
</evidence>
<keyword evidence="2" id="KW-0812">Transmembrane</keyword>
<dbReference type="Proteomes" id="UP000218811">
    <property type="component" value="Unassembled WGS sequence"/>
</dbReference>
<feature type="transmembrane region" description="Helical" evidence="2">
    <location>
        <begin position="32"/>
        <end position="59"/>
    </location>
</feature>
<dbReference type="AlphaFoldDB" id="A0A2H3K1R6"/>
<protein>
    <submittedName>
        <fullName evidence="3">Uncharacterized protein</fullName>
    </submittedName>
</protein>
<dbReference type="OrthoDB" id="3263941at2759"/>
<feature type="transmembrane region" description="Helical" evidence="2">
    <location>
        <begin position="7"/>
        <end position="26"/>
    </location>
</feature>
<dbReference type="EMBL" id="KB468135">
    <property type="protein sequence ID" value="PCH42974.1"/>
    <property type="molecule type" value="Genomic_DNA"/>
</dbReference>
<keyword evidence="4" id="KW-1185">Reference proteome</keyword>
<reference evidence="3 4" key="1">
    <citation type="journal article" date="2012" name="Science">
        <title>The Paleozoic origin of enzymatic lignin decomposition reconstructed from 31 fungal genomes.</title>
        <authorList>
            <person name="Floudas D."/>
            <person name="Binder M."/>
            <person name="Riley R."/>
            <person name="Barry K."/>
            <person name="Blanchette R.A."/>
            <person name="Henrissat B."/>
            <person name="Martinez A.T."/>
            <person name="Otillar R."/>
            <person name="Spatafora J.W."/>
            <person name="Yadav J.S."/>
            <person name="Aerts A."/>
            <person name="Benoit I."/>
            <person name="Boyd A."/>
            <person name="Carlson A."/>
            <person name="Copeland A."/>
            <person name="Coutinho P.M."/>
            <person name="de Vries R.P."/>
            <person name="Ferreira P."/>
            <person name="Findley K."/>
            <person name="Foster B."/>
            <person name="Gaskell J."/>
            <person name="Glotzer D."/>
            <person name="Gorecki P."/>
            <person name="Heitman J."/>
            <person name="Hesse C."/>
            <person name="Hori C."/>
            <person name="Igarashi K."/>
            <person name="Jurgens J.A."/>
            <person name="Kallen N."/>
            <person name="Kersten P."/>
            <person name="Kohler A."/>
            <person name="Kuees U."/>
            <person name="Kumar T.K.A."/>
            <person name="Kuo A."/>
            <person name="LaButti K."/>
            <person name="Larrondo L.F."/>
            <person name="Lindquist E."/>
            <person name="Ling A."/>
            <person name="Lombard V."/>
            <person name="Lucas S."/>
            <person name="Lundell T."/>
            <person name="Martin R."/>
            <person name="McLaughlin D.J."/>
            <person name="Morgenstern I."/>
            <person name="Morin E."/>
            <person name="Murat C."/>
            <person name="Nagy L.G."/>
            <person name="Nolan M."/>
            <person name="Ohm R.A."/>
            <person name="Patyshakuliyeva A."/>
            <person name="Rokas A."/>
            <person name="Ruiz-Duenas F.J."/>
            <person name="Sabat G."/>
            <person name="Salamov A."/>
            <person name="Samejima M."/>
            <person name="Schmutz J."/>
            <person name="Slot J.C."/>
            <person name="St John F."/>
            <person name="Stenlid J."/>
            <person name="Sun H."/>
            <person name="Sun S."/>
            <person name="Syed K."/>
            <person name="Tsang A."/>
            <person name="Wiebenga A."/>
            <person name="Young D."/>
            <person name="Pisabarro A."/>
            <person name="Eastwood D.C."/>
            <person name="Martin F."/>
            <person name="Cullen D."/>
            <person name="Grigoriev I.V."/>
            <person name="Hibbett D.S."/>
        </authorList>
    </citation>
    <scope>NUCLEOTIDE SEQUENCE [LARGE SCALE GENOMIC DNA]</scope>
    <source>
        <strain evidence="3 4">MD-104</strain>
    </source>
</reference>
<organism evidence="3 4">
    <name type="scientific">Wolfiporia cocos (strain MD-104)</name>
    <name type="common">Brown rot fungus</name>
    <dbReference type="NCBI Taxonomy" id="742152"/>
    <lineage>
        <taxon>Eukaryota</taxon>
        <taxon>Fungi</taxon>
        <taxon>Dikarya</taxon>
        <taxon>Basidiomycota</taxon>
        <taxon>Agaricomycotina</taxon>
        <taxon>Agaricomycetes</taxon>
        <taxon>Polyporales</taxon>
        <taxon>Phaeolaceae</taxon>
        <taxon>Wolfiporia</taxon>
    </lineage>
</organism>
<sequence length="132" mass="14446">MRKTFAVWLIMGFVYLMCWTLMFSSSSFRWTFLYWEFFACLTCTTYVALIATGIAGIICRVNFGKGLAHYLHVEEALTKSGFAVGLFSNETEQPRPPKTSAATGITGTADEKHYGKGGQSDVGTGIQGSSAM</sequence>
<evidence type="ECO:0000313" key="3">
    <source>
        <dbReference type="EMBL" id="PCH42974.1"/>
    </source>
</evidence>
<evidence type="ECO:0000256" key="2">
    <source>
        <dbReference type="SAM" id="Phobius"/>
    </source>
</evidence>
<keyword evidence="2" id="KW-0472">Membrane</keyword>
<proteinExistence type="predicted"/>
<feature type="region of interest" description="Disordered" evidence="1">
    <location>
        <begin position="88"/>
        <end position="132"/>
    </location>
</feature>